<accession>A0AAE0W227</accession>
<protein>
    <submittedName>
        <fullName evidence="1">Uncharacterized protein</fullName>
    </submittedName>
</protein>
<comment type="caution">
    <text evidence="1">The sequence shown here is derived from an EMBL/GenBank/DDBJ whole genome shotgun (WGS) entry which is preliminary data.</text>
</comment>
<sequence>MTREINNKFDQLVEMLMPSTENSPKTVFPYGPAVPRENSPAVSMVSRIAVDSGNVLQIIPDSGALFQSHFVRSTVSQSALIPDKVKTIIWSGSYIDLHTILNNGQDAGFKFQIDTHSTGPELRNIPNVKNFQLTVDSRLEQVN</sequence>
<organism evidence="1 2">
    <name type="scientific">Potamilus streckersoni</name>
    <dbReference type="NCBI Taxonomy" id="2493646"/>
    <lineage>
        <taxon>Eukaryota</taxon>
        <taxon>Metazoa</taxon>
        <taxon>Spiralia</taxon>
        <taxon>Lophotrochozoa</taxon>
        <taxon>Mollusca</taxon>
        <taxon>Bivalvia</taxon>
        <taxon>Autobranchia</taxon>
        <taxon>Heteroconchia</taxon>
        <taxon>Palaeoheterodonta</taxon>
        <taxon>Unionida</taxon>
        <taxon>Unionoidea</taxon>
        <taxon>Unionidae</taxon>
        <taxon>Ambleminae</taxon>
        <taxon>Lampsilini</taxon>
        <taxon>Potamilus</taxon>
    </lineage>
</organism>
<reference evidence="1" key="1">
    <citation type="journal article" date="2021" name="Genome Biol. Evol.">
        <title>A High-Quality Reference Genome for a Parasitic Bivalve with Doubly Uniparental Inheritance (Bivalvia: Unionida).</title>
        <authorList>
            <person name="Smith C.H."/>
        </authorList>
    </citation>
    <scope>NUCLEOTIDE SEQUENCE</scope>
    <source>
        <strain evidence="1">CHS0354</strain>
    </source>
</reference>
<keyword evidence="2" id="KW-1185">Reference proteome</keyword>
<gene>
    <name evidence="1" type="ORF">CHS0354_019815</name>
</gene>
<dbReference type="EMBL" id="JAEAOA010001203">
    <property type="protein sequence ID" value="KAK3598289.1"/>
    <property type="molecule type" value="Genomic_DNA"/>
</dbReference>
<reference evidence="1" key="2">
    <citation type="journal article" date="2021" name="Genome Biol. Evol.">
        <title>Developing a high-quality reference genome for a parasitic bivalve with doubly uniparental inheritance (Bivalvia: Unionida).</title>
        <authorList>
            <person name="Smith C.H."/>
        </authorList>
    </citation>
    <scope>NUCLEOTIDE SEQUENCE</scope>
    <source>
        <strain evidence="1">CHS0354</strain>
        <tissue evidence="1">Mantle</tissue>
    </source>
</reference>
<dbReference type="AlphaFoldDB" id="A0AAE0W227"/>
<evidence type="ECO:0000313" key="2">
    <source>
        <dbReference type="Proteomes" id="UP001195483"/>
    </source>
</evidence>
<evidence type="ECO:0000313" key="1">
    <source>
        <dbReference type="EMBL" id="KAK3598289.1"/>
    </source>
</evidence>
<dbReference type="Proteomes" id="UP001195483">
    <property type="component" value="Unassembled WGS sequence"/>
</dbReference>
<reference evidence="1" key="3">
    <citation type="submission" date="2023-05" db="EMBL/GenBank/DDBJ databases">
        <authorList>
            <person name="Smith C.H."/>
        </authorList>
    </citation>
    <scope>NUCLEOTIDE SEQUENCE</scope>
    <source>
        <strain evidence="1">CHS0354</strain>
        <tissue evidence="1">Mantle</tissue>
    </source>
</reference>
<proteinExistence type="predicted"/>
<name>A0AAE0W227_9BIVA</name>